<keyword evidence="2" id="KW-0012">Acyltransferase</keyword>
<dbReference type="PANTHER" id="PTHR43420:SF47">
    <property type="entry name" value="N-ACETYLTRANSFERASE DOMAIN-CONTAINING PROTEIN"/>
    <property type="match status" value="1"/>
</dbReference>
<dbReference type="AlphaFoldDB" id="A0AAD7X7M8"/>
<dbReference type="InterPro" id="IPR000182">
    <property type="entry name" value="GNAT_dom"/>
</dbReference>
<evidence type="ECO:0000313" key="4">
    <source>
        <dbReference type="EMBL" id="KAJ8463623.1"/>
    </source>
</evidence>
<comment type="caution">
    <text evidence="4">The sequence shown here is derived from an EMBL/GenBank/DDBJ whole genome shotgun (WGS) entry which is preliminary data.</text>
</comment>
<dbReference type="PROSITE" id="PS51186">
    <property type="entry name" value="GNAT"/>
    <property type="match status" value="1"/>
</dbReference>
<dbReference type="GO" id="GO:0016747">
    <property type="term" value="F:acyltransferase activity, transferring groups other than amino-acyl groups"/>
    <property type="evidence" value="ECO:0007669"/>
    <property type="project" value="InterPro"/>
</dbReference>
<dbReference type="EMBL" id="JAPEVG010000381">
    <property type="protein sequence ID" value="KAJ8463623.1"/>
    <property type="molecule type" value="Genomic_DNA"/>
</dbReference>
<keyword evidence="1" id="KW-0808">Transferase</keyword>
<dbReference type="SUPFAM" id="SSF55729">
    <property type="entry name" value="Acyl-CoA N-acyltransferases (Nat)"/>
    <property type="match status" value="1"/>
</dbReference>
<evidence type="ECO:0000256" key="2">
    <source>
        <dbReference type="ARBA" id="ARBA00023315"/>
    </source>
</evidence>
<evidence type="ECO:0000259" key="3">
    <source>
        <dbReference type="PROSITE" id="PS51186"/>
    </source>
</evidence>
<dbReference type="InterPro" id="IPR050680">
    <property type="entry name" value="YpeA/RimI_acetyltransf"/>
</dbReference>
<dbReference type="Proteomes" id="UP001215151">
    <property type="component" value="Unassembled WGS sequence"/>
</dbReference>
<organism evidence="4 5">
    <name type="scientific">Trametes cubensis</name>
    <dbReference type="NCBI Taxonomy" id="1111947"/>
    <lineage>
        <taxon>Eukaryota</taxon>
        <taxon>Fungi</taxon>
        <taxon>Dikarya</taxon>
        <taxon>Basidiomycota</taxon>
        <taxon>Agaricomycotina</taxon>
        <taxon>Agaricomycetes</taxon>
        <taxon>Polyporales</taxon>
        <taxon>Polyporaceae</taxon>
        <taxon>Trametes</taxon>
    </lineage>
</organism>
<dbReference type="Gene3D" id="3.40.630.30">
    <property type="match status" value="1"/>
</dbReference>
<keyword evidence="5" id="KW-1185">Reference proteome</keyword>
<name>A0AAD7X7M8_9APHY</name>
<gene>
    <name evidence="4" type="ORF">ONZ51_g10138</name>
</gene>
<sequence>MDEDTPGAAAFVYDIFTIPAPPTSADTIRYKNTRLTALRTDPSCFSSTYAREAVFTEETWRERLNGDGKAVFVVRAAKPPSRSGEGRTEGEHEGAPFIGTASVVAARALPSATIPNGVDREATYFVFGMWVDPDHRGRGVGRKLLEAGVQWVAEDATKAALRDGQVVDGSHIVAEMFLTVAASNQGARRMYERCGFETMPAEMEGGGTERREVWLRRRIAGSDCTR</sequence>
<evidence type="ECO:0000313" key="5">
    <source>
        <dbReference type="Proteomes" id="UP001215151"/>
    </source>
</evidence>
<dbReference type="Pfam" id="PF13508">
    <property type="entry name" value="Acetyltransf_7"/>
    <property type="match status" value="1"/>
</dbReference>
<proteinExistence type="predicted"/>
<dbReference type="InterPro" id="IPR016181">
    <property type="entry name" value="Acyl_CoA_acyltransferase"/>
</dbReference>
<evidence type="ECO:0000256" key="1">
    <source>
        <dbReference type="ARBA" id="ARBA00022679"/>
    </source>
</evidence>
<accession>A0AAD7X7M8</accession>
<protein>
    <recommendedName>
        <fullName evidence="3">N-acetyltransferase domain-containing protein</fullName>
    </recommendedName>
</protein>
<dbReference type="PANTHER" id="PTHR43420">
    <property type="entry name" value="ACETYLTRANSFERASE"/>
    <property type="match status" value="1"/>
</dbReference>
<dbReference type="CDD" id="cd04301">
    <property type="entry name" value="NAT_SF"/>
    <property type="match status" value="1"/>
</dbReference>
<reference evidence="4" key="1">
    <citation type="submission" date="2022-11" db="EMBL/GenBank/DDBJ databases">
        <title>Genome Sequence of Cubamyces cubensis.</title>
        <authorList>
            <person name="Buettner E."/>
        </authorList>
    </citation>
    <scope>NUCLEOTIDE SEQUENCE</scope>
    <source>
        <strain evidence="4">MPL-01</strain>
    </source>
</reference>
<feature type="domain" description="N-acetyltransferase" evidence="3">
    <location>
        <begin position="33"/>
        <end position="220"/>
    </location>
</feature>